<dbReference type="InterPro" id="IPR003732">
    <property type="entry name" value="Daa-tRNA_deacyls_DTD"/>
</dbReference>
<dbReference type="HAMAP" id="MF_00518">
    <property type="entry name" value="Deacylase_Dtd"/>
    <property type="match status" value="1"/>
</dbReference>
<dbReference type="PANTHER" id="PTHR10472:SF5">
    <property type="entry name" value="D-AMINOACYL-TRNA DEACYLASE 1"/>
    <property type="match status" value="1"/>
</dbReference>
<comment type="caution">
    <text evidence="8">The sequence shown here is derived from an EMBL/GenBank/DDBJ whole genome shotgun (WGS) entry which is preliminary data.</text>
</comment>
<evidence type="ECO:0000256" key="2">
    <source>
        <dbReference type="ARBA" id="ARBA00013056"/>
    </source>
</evidence>
<dbReference type="InterPro" id="IPR023509">
    <property type="entry name" value="DTD-like_sf"/>
</dbReference>
<dbReference type="Pfam" id="PF02580">
    <property type="entry name" value="Tyr_Deacylase"/>
    <property type="match status" value="2"/>
</dbReference>
<evidence type="ECO:0000256" key="4">
    <source>
        <dbReference type="ARBA" id="ARBA00032747"/>
    </source>
</evidence>
<comment type="catalytic activity">
    <reaction evidence="5">
        <text>glycyl-tRNA(Ala) + H2O = tRNA(Ala) + glycine + H(+)</text>
        <dbReference type="Rhea" id="RHEA:53744"/>
        <dbReference type="Rhea" id="RHEA-COMP:9657"/>
        <dbReference type="Rhea" id="RHEA-COMP:13640"/>
        <dbReference type="ChEBI" id="CHEBI:15377"/>
        <dbReference type="ChEBI" id="CHEBI:15378"/>
        <dbReference type="ChEBI" id="CHEBI:57305"/>
        <dbReference type="ChEBI" id="CHEBI:78442"/>
        <dbReference type="ChEBI" id="CHEBI:78522"/>
        <dbReference type="EC" id="3.1.1.96"/>
    </reaction>
</comment>
<evidence type="ECO:0000256" key="7">
    <source>
        <dbReference type="SAM" id="MobiDB-lite"/>
    </source>
</evidence>
<dbReference type="GO" id="GO:0005737">
    <property type="term" value="C:cytoplasm"/>
    <property type="evidence" value="ECO:0007669"/>
    <property type="project" value="InterPro"/>
</dbReference>
<evidence type="ECO:0000256" key="5">
    <source>
        <dbReference type="ARBA" id="ARBA00047676"/>
    </source>
</evidence>
<dbReference type="Proteomes" id="UP000812966">
    <property type="component" value="Unassembled WGS sequence"/>
</dbReference>
<comment type="catalytic activity">
    <reaction evidence="6">
        <text>a D-aminoacyl-tRNA + H2O = a tRNA + a D-alpha-amino acid + H(+)</text>
        <dbReference type="Rhea" id="RHEA:13953"/>
        <dbReference type="Rhea" id="RHEA-COMP:10123"/>
        <dbReference type="Rhea" id="RHEA-COMP:10124"/>
        <dbReference type="ChEBI" id="CHEBI:15377"/>
        <dbReference type="ChEBI" id="CHEBI:15378"/>
        <dbReference type="ChEBI" id="CHEBI:59871"/>
        <dbReference type="ChEBI" id="CHEBI:78442"/>
        <dbReference type="ChEBI" id="CHEBI:79333"/>
        <dbReference type="EC" id="3.1.1.96"/>
    </reaction>
</comment>
<name>A0A8K0JK75_9TREE</name>
<reference evidence="8" key="1">
    <citation type="submission" date="2020-04" db="EMBL/GenBank/DDBJ databases">
        <title>Analysis of mating type loci in Filobasidium floriforme.</title>
        <authorList>
            <person name="Nowrousian M."/>
        </authorList>
    </citation>
    <scope>NUCLEOTIDE SEQUENCE</scope>
    <source>
        <strain evidence="8">CBS 6242</strain>
    </source>
</reference>
<dbReference type="Gene3D" id="3.50.80.10">
    <property type="entry name" value="D-tyrosyl-tRNA(Tyr) deacylase"/>
    <property type="match status" value="1"/>
</dbReference>
<feature type="compositionally biased region" description="Polar residues" evidence="7">
    <location>
        <begin position="65"/>
        <end position="83"/>
    </location>
</feature>
<organism evidence="8 9">
    <name type="scientific">Filobasidium floriforme</name>
    <dbReference type="NCBI Taxonomy" id="5210"/>
    <lineage>
        <taxon>Eukaryota</taxon>
        <taxon>Fungi</taxon>
        <taxon>Dikarya</taxon>
        <taxon>Basidiomycota</taxon>
        <taxon>Agaricomycotina</taxon>
        <taxon>Tremellomycetes</taxon>
        <taxon>Filobasidiales</taxon>
        <taxon>Filobasidiaceae</taxon>
        <taxon>Filobasidium</taxon>
    </lineage>
</organism>
<feature type="compositionally biased region" description="Low complexity" evidence="7">
    <location>
        <begin position="190"/>
        <end position="212"/>
    </location>
</feature>
<sequence>MKAVIQRCLSASVVVEGETISSIGKGLLVLVGIGHDDTPSDSSQLIRKILNLRLFDADAEPLPAETSTLPDSAPSSIMPTVSPETGVAEGSVSTPVKERSRAWKRSVMDIDGEVLCVSQFTLMARTEKGSKPDFHQAMPGPSSKPMYDDFLVGLGKAYKPEKIKGGKFAAMMNVSLCNEGPVTILLDTKSSSGSSTSNSNSNSSRNGSVSTSKAPSRVCTPAIQELSLKEKAERGKEKARMTKERKIRAKAEWEARKKGGGDQDAQIMTAED</sequence>
<dbReference type="AlphaFoldDB" id="A0A8K0JK75"/>
<dbReference type="PANTHER" id="PTHR10472">
    <property type="entry name" value="D-TYROSYL-TRNA TYR DEACYLASE"/>
    <property type="match status" value="1"/>
</dbReference>
<proteinExistence type="inferred from homology"/>
<feature type="region of interest" description="Disordered" evidence="7">
    <location>
        <begin position="63"/>
        <end position="94"/>
    </location>
</feature>
<feature type="region of interest" description="Disordered" evidence="7">
    <location>
        <begin position="188"/>
        <end position="272"/>
    </location>
</feature>
<accession>A0A8K0JK75</accession>
<feature type="compositionally biased region" description="Basic and acidic residues" evidence="7">
    <location>
        <begin position="227"/>
        <end position="261"/>
    </location>
</feature>
<evidence type="ECO:0000256" key="1">
    <source>
        <dbReference type="ARBA" id="ARBA00009673"/>
    </source>
</evidence>
<comment type="similarity">
    <text evidence="1">Belongs to the DTD family.</text>
</comment>
<dbReference type="GO" id="GO:0051500">
    <property type="term" value="F:D-tyrosyl-tRNA(Tyr) deacylase activity"/>
    <property type="evidence" value="ECO:0007669"/>
    <property type="project" value="TreeGrafter"/>
</dbReference>
<dbReference type="EMBL" id="JABELV010000110">
    <property type="protein sequence ID" value="KAG7530734.1"/>
    <property type="molecule type" value="Genomic_DNA"/>
</dbReference>
<dbReference type="SUPFAM" id="SSF69500">
    <property type="entry name" value="DTD-like"/>
    <property type="match status" value="2"/>
</dbReference>
<keyword evidence="9" id="KW-1185">Reference proteome</keyword>
<protein>
    <recommendedName>
        <fullName evidence="3">D-aminoacyl-tRNA deacylase</fullName>
        <ecNumber evidence="2">3.1.1.96</ecNumber>
    </recommendedName>
    <alternativeName>
        <fullName evidence="4">Gly-tRNA(Ala) deacylase</fullName>
    </alternativeName>
</protein>
<evidence type="ECO:0000256" key="3">
    <source>
        <dbReference type="ARBA" id="ARBA00020007"/>
    </source>
</evidence>
<evidence type="ECO:0000313" key="9">
    <source>
        <dbReference type="Proteomes" id="UP000812966"/>
    </source>
</evidence>
<gene>
    <name evidence="8" type="ORF">FFLO_04842</name>
</gene>
<evidence type="ECO:0000256" key="6">
    <source>
        <dbReference type="ARBA" id="ARBA00048018"/>
    </source>
</evidence>
<dbReference type="EC" id="3.1.1.96" evidence="2"/>
<evidence type="ECO:0000313" key="8">
    <source>
        <dbReference type="EMBL" id="KAG7530734.1"/>
    </source>
</evidence>